<evidence type="ECO:0000313" key="2">
    <source>
        <dbReference type="Proteomes" id="UP000041770"/>
    </source>
</evidence>
<gene>
    <name evidence="1" type="ORF">ERS013200_02212</name>
</gene>
<evidence type="ECO:0000313" key="1">
    <source>
        <dbReference type="EMBL" id="CSC75829.1"/>
    </source>
</evidence>
<accession>A0A655UP75</accession>
<dbReference type="Proteomes" id="UP000041770">
    <property type="component" value="Unassembled WGS sequence"/>
</dbReference>
<proteinExistence type="predicted"/>
<name>A0A655UP75_VIBCL</name>
<sequence length="70" mass="8529">MNQCRFIQFSQRCRNRQTTNELWDQTVFHQIFRFNLSKQFAQGFAVVFRTHIRAKTDTSPCRNTLFNHFI</sequence>
<reference evidence="1 2" key="1">
    <citation type="submission" date="2015-07" db="EMBL/GenBank/DDBJ databases">
        <authorList>
            <consortium name="Pathogen Informatics"/>
        </authorList>
    </citation>
    <scope>NUCLEOTIDE SEQUENCE [LARGE SCALE GENOMIC DNA]</scope>
    <source>
        <strain evidence="1 2">A316</strain>
    </source>
</reference>
<organism evidence="1 2">
    <name type="scientific">Vibrio cholerae</name>
    <dbReference type="NCBI Taxonomy" id="666"/>
    <lineage>
        <taxon>Bacteria</taxon>
        <taxon>Pseudomonadati</taxon>
        <taxon>Pseudomonadota</taxon>
        <taxon>Gammaproteobacteria</taxon>
        <taxon>Vibrionales</taxon>
        <taxon>Vibrionaceae</taxon>
        <taxon>Vibrio</taxon>
    </lineage>
</organism>
<dbReference type="EMBL" id="CWQY01000013">
    <property type="protein sequence ID" value="CSC75829.1"/>
    <property type="molecule type" value="Genomic_DNA"/>
</dbReference>
<dbReference type="AlphaFoldDB" id="A0A655UP75"/>
<protein>
    <submittedName>
        <fullName evidence="1">Uncharacterized protein</fullName>
    </submittedName>
</protein>